<dbReference type="AlphaFoldDB" id="A0A645HRW5"/>
<evidence type="ECO:0000313" key="1">
    <source>
        <dbReference type="EMBL" id="MPN41232.1"/>
    </source>
</evidence>
<sequence length="81" mass="9156">MNFESINTVEFRLFRGTLKYGTLMATLEIVDALVHWANQLSISDILASGDAFRNFTGYIRTNGGIYENAVTYLAEKNLFEV</sequence>
<dbReference type="EMBL" id="VSSQ01098141">
    <property type="protein sequence ID" value="MPN41232.1"/>
    <property type="molecule type" value="Genomic_DNA"/>
</dbReference>
<reference evidence="1" key="1">
    <citation type="submission" date="2019-08" db="EMBL/GenBank/DDBJ databases">
        <authorList>
            <person name="Kucharzyk K."/>
            <person name="Murdoch R.W."/>
            <person name="Higgins S."/>
            <person name="Loffler F."/>
        </authorList>
    </citation>
    <scope>NUCLEOTIDE SEQUENCE</scope>
</reference>
<accession>A0A645HRW5</accession>
<gene>
    <name evidence="1" type="ORF">SDC9_188774</name>
</gene>
<protein>
    <submittedName>
        <fullName evidence="1">Uncharacterized protein</fullName>
    </submittedName>
</protein>
<proteinExistence type="predicted"/>
<comment type="caution">
    <text evidence="1">The sequence shown here is derived from an EMBL/GenBank/DDBJ whole genome shotgun (WGS) entry which is preliminary data.</text>
</comment>
<organism evidence="1">
    <name type="scientific">bioreactor metagenome</name>
    <dbReference type="NCBI Taxonomy" id="1076179"/>
    <lineage>
        <taxon>unclassified sequences</taxon>
        <taxon>metagenomes</taxon>
        <taxon>ecological metagenomes</taxon>
    </lineage>
</organism>
<name>A0A645HRW5_9ZZZZ</name>